<dbReference type="Gene3D" id="1.10.540.10">
    <property type="entry name" value="Acyl-CoA dehydrogenase/oxidase, N-terminal domain"/>
    <property type="match status" value="1"/>
</dbReference>
<comment type="caution">
    <text evidence="8">The sequence shown here is derived from an EMBL/GenBank/DDBJ whole genome shotgun (WGS) entry which is preliminary data.</text>
</comment>
<keyword evidence="3" id="KW-0285">Flavoprotein</keyword>
<dbReference type="RefSeq" id="WP_030520145.1">
    <property type="nucleotide sequence ID" value="NZ_JBEYBD010000001.1"/>
</dbReference>
<dbReference type="EMBL" id="JBEYBF010000004">
    <property type="protein sequence ID" value="MEU1951794.1"/>
    <property type="molecule type" value="Genomic_DNA"/>
</dbReference>
<keyword evidence="9" id="KW-1185">Reference proteome</keyword>
<comment type="similarity">
    <text evidence="2">Belongs to the acyl-CoA dehydrogenase family.</text>
</comment>
<evidence type="ECO:0000259" key="7">
    <source>
        <dbReference type="Pfam" id="PF02771"/>
    </source>
</evidence>
<dbReference type="Gene3D" id="1.20.140.10">
    <property type="entry name" value="Butyryl-CoA Dehydrogenase, subunit A, domain 3"/>
    <property type="match status" value="1"/>
</dbReference>
<evidence type="ECO:0000259" key="6">
    <source>
        <dbReference type="Pfam" id="PF00441"/>
    </source>
</evidence>
<gene>
    <name evidence="8" type="ORF">ABZ510_08010</name>
</gene>
<evidence type="ECO:0000256" key="1">
    <source>
        <dbReference type="ARBA" id="ARBA00001974"/>
    </source>
</evidence>
<dbReference type="SUPFAM" id="SSF56645">
    <property type="entry name" value="Acyl-CoA dehydrogenase NM domain-like"/>
    <property type="match status" value="1"/>
</dbReference>
<feature type="domain" description="Acyl-CoA dehydrogenase/oxidase N-terminal" evidence="7">
    <location>
        <begin position="7"/>
        <end position="116"/>
    </location>
</feature>
<evidence type="ECO:0000256" key="5">
    <source>
        <dbReference type="ARBA" id="ARBA00023002"/>
    </source>
</evidence>
<dbReference type="GeneID" id="96242072"/>
<dbReference type="InterPro" id="IPR036250">
    <property type="entry name" value="AcylCo_DH-like_C"/>
</dbReference>
<dbReference type="PANTHER" id="PTHR43884:SF20">
    <property type="entry name" value="ACYL-COA DEHYDROGENASE FADE28"/>
    <property type="match status" value="1"/>
</dbReference>
<evidence type="ECO:0000313" key="9">
    <source>
        <dbReference type="Proteomes" id="UP001550628"/>
    </source>
</evidence>
<dbReference type="EC" id="1.-.-.-" evidence="8"/>
<proteinExistence type="inferred from homology"/>
<dbReference type="InterPro" id="IPR009075">
    <property type="entry name" value="AcylCo_DH/oxidase_C"/>
</dbReference>
<protein>
    <submittedName>
        <fullName evidence="8">Acyl-CoA dehydrogenase family protein</fullName>
        <ecNumber evidence="8">1.-.-.-</ecNumber>
    </submittedName>
</protein>
<keyword evidence="4" id="KW-0274">FAD</keyword>
<dbReference type="Gene3D" id="2.40.110.10">
    <property type="entry name" value="Butyryl-CoA Dehydrogenase, subunit A, domain 2"/>
    <property type="match status" value="1"/>
</dbReference>
<dbReference type="Proteomes" id="UP001550628">
    <property type="component" value="Unassembled WGS sequence"/>
</dbReference>
<accession>A0ABV2WLP5</accession>
<feature type="domain" description="Acyl-CoA dehydrogenase/oxidase C-terminal" evidence="6">
    <location>
        <begin position="227"/>
        <end position="363"/>
    </location>
</feature>
<evidence type="ECO:0000256" key="4">
    <source>
        <dbReference type="ARBA" id="ARBA00022827"/>
    </source>
</evidence>
<dbReference type="SUPFAM" id="SSF47203">
    <property type="entry name" value="Acyl-CoA dehydrogenase C-terminal domain-like"/>
    <property type="match status" value="1"/>
</dbReference>
<organism evidence="8 9">
    <name type="scientific">Nocardia rhamnosiphila</name>
    <dbReference type="NCBI Taxonomy" id="426716"/>
    <lineage>
        <taxon>Bacteria</taxon>
        <taxon>Bacillati</taxon>
        <taxon>Actinomycetota</taxon>
        <taxon>Actinomycetes</taxon>
        <taxon>Mycobacteriales</taxon>
        <taxon>Nocardiaceae</taxon>
        <taxon>Nocardia</taxon>
    </lineage>
</organism>
<dbReference type="InterPro" id="IPR046373">
    <property type="entry name" value="Acyl-CoA_Oxase/DH_mid-dom_sf"/>
</dbReference>
<sequence length="367" mass="38843">MYFAYDSDQEEFRSSLRRLLTERAPMARVREIAEQGAHDAATWRLLASNMGVPGLHVAERFGGGGFSFLETALVAQELGRALTPVPMVTTTGAIEAVLRLGSAAQQQELLPGLLDGRVIGTLALSGAQDTEAGAARVRAAGDPAAPALTGRLDYVAFGHVADLLVVPAASPAGDVVALYVVDPRGPGVRTTARPSLDPTRTVATVELAEAPAQLLGADRDAIGRVVDIVRTLLANEALGAAEAVLAMAVDYAKQRIQFNRPIGSFQAVKHKCADMAIAIDAAQATVMYASLCAAEDNDEFHRVAVMAKAQAAECLNLCAAQNIQIHGGIGFTWEADPHLYFRRARAIEPLFGDHAHHTELLAELVGI</sequence>
<dbReference type="Pfam" id="PF02771">
    <property type="entry name" value="Acyl-CoA_dh_N"/>
    <property type="match status" value="1"/>
</dbReference>
<evidence type="ECO:0000313" key="8">
    <source>
        <dbReference type="EMBL" id="MEU1951794.1"/>
    </source>
</evidence>
<evidence type="ECO:0000256" key="3">
    <source>
        <dbReference type="ARBA" id="ARBA00022630"/>
    </source>
</evidence>
<name>A0ABV2WLP5_9NOCA</name>
<dbReference type="InterPro" id="IPR013786">
    <property type="entry name" value="AcylCoA_DH/ox_N"/>
</dbReference>
<reference evidence="8 9" key="1">
    <citation type="submission" date="2024-06" db="EMBL/GenBank/DDBJ databases">
        <title>The Natural Products Discovery Center: Release of the First 8490 Sequenced Strains for Exploring Actinobacteria Biosynthetic Diversity.</title>
        <authorList>
            <person name="Kalkreuter E."/>
            <person name="Kautsar S.A."/>
            <person name="Yang D."/>
            <person name="Bader C.D."/>
            <person name="Teijaro C.N."/>
            <person name="Fluegel L."/>
            <person name="Davis C.M."/>
            <person name="Simpson J.R."/>
            <person name="Lauterbach L."/>
            <person name="Steele A.D."/>
            <person name="Gui C."/>
            <person name="Meng S."/>
            <person name="Li G."/>
            <person name="Viehrig K."/>
            <person name="Ye F."/>
            <person name="Su P."/>
            <person name="Kiefer A.F."/>
            <person name="Nichols A."/>
            <person name="Cepeda A.J."/>
            <person name="Yan W."/>
            <person name="Fan B."/>
            <person name="Jiang Y."/>
            <person name="Adhikari A."/>
            <person name="Zheng C.-J."/>
            <person name="Schuster L."/>
            <person name="Cowan T.M."/>
            <person name="Smanski M.J."/>
            <person name="Chevrette M.G."/>
            <person name="De Carvalho L.P.S."/>
            <person name="Shen B."/>
        </authorList>
    </citation>
    <scope>NUCLEOTIDE SEQUENCE [LARGE SCALE GENOMIC DNA]</scope>
    <source>
        <strain evidence="8 9">NPDC019708</strain>
    </source>
</reference>
<dbReference type="Pfam" id="PF00441">
    <property type="entry name" value="Acyl-CoA_dh_1"/>
    <property type="match status" value="1"/>
</dbReference>
<keyword evidence="5 8" id="KW-0560">Oxidoreductase</keyword>
<comment type="cofactor">
    <cofactor evidence="1">
        <name>FAD</name>
        <dbReference type="ChEBI" id="CHEBI:57692"/>
    </cofactor>
</comment>
<dbReference type="InterPro" id="IPR037069">
    <property type="entry name" value="AcylCoA_DH/ox_N_sf"/>
</dbReference>
<evidence type="ECO:0000256" key="2">
    <source>
        <dbReference type="ARBA" id="ARBA00009347"/>
    </source>
</evidence>
<dbReference type="PANTHER" id="PTHR43884">
    <property type="entry name" value="ACYL-COA DEHYDROGENASE"/>
    <property type="match status" value="1"/>
</dbReference>
<dbReference type="InterPro" id="IPR009100">
    <property type="entry name" value="AcylCoA_DH/oxidase_NM_dom_sf"/>
</dbReference>
<dbReference type="GO" id="GO:0016491">
    <property type="term" value="F:oxidoreductase activity"/>
    <property type="evidence" value="ECO:0007669"/>
    <property type="project" value="UniProtKB-KW"/>
</dbReference>